<dbReference type="InterPro" id="IPR050345">
    <property type="entry name" value="Aliph_Amidase/BUP"/>
</dbReference>
<reference evidence="4" key="1">
    <citation type="submission" date="2020-11" db="EMBL/GenBank/DDBJ databases">
        <title>Sequencing the genomes of 1000 actinobacteria strains.</title>
        <authorList>
            <person name="Klenk H.-P."/>
        </authorList>
    </citation>
    <scope>NUCLEOTIDE SEQUENCE</scope>
    <source>
        <strain evidence="4">DSM 43175</strain>
    </source>
</reference>
<name>A0A931DFP9_9ACTN</name>
<evidence type="ECO:0000313" key="4">
    <source>
        <dbReference type="EMBL" id="MBG6086025.1"/>
    </source>
</evidence>
<proteinExistence type="inferred from homology"/>
<keyword evidence="5" id="KW-1185">Reference proteome</keyword>
<accession>A0A931DFP9</accession>
<evidence type="ECO:0000259" key="3">
    <source>
        <dbReference type="PROSITE" id="PS50263"/>
    </source>
</evidence>
<comment type="caution">
    <text evidence="4">The sequence shown here is derived from an EMBL/GenBank/DDBJ whole genome shotgun (WGS) entry which is preliminary data.</text>
</comment>
<evidence type="ECO:0000313" key="5">
    <source>
        <dbReference type="Proteomes" id="UP000614047"/>
    </source>
</evidence>
<dbReference type="SUPFAM" id="SSF56317">
    <property type="entry name" value="Carbon-nitrogen hydrolase"/>
    <property type="match status" value="1"/>
</dbReference>
<organism evidence="4 5">
    <name type="scientific">Actinomadura viridis</name>
    <dbReference type="NCBI Taxonomy" id="58110"/>
    <lineage>
        <taxon>Bacteria</taxon>
        <taxon>Bacillati</taxon>
        <taxon>Actinomycetota</taxon>
        <taxon>Actinomycetes</taxon>
        <taxon>Streptosporangiales</taxon>
        <taxon>Thermomonosporaceae</taxon>
        <taxon>Actinomadura</taxon>
    </lineage>
</organism>
<evidence type="ECO:0000256" key="2">
    <source>
        <dbReference type="ARBA" id="ARBA00022801"/>
    </source>
</evidence>
<dbReference type="PANTHER" id="PTHR43674">
    <property type="entry name" value="NITRILASE C965.09-RELATED"/>
    <property type="match status" value="1"/>
</dbReference>
<feature type="domain" description="CN hydrolase" evidence="3">
    <location>
        <begin position="2"/>
        <end position="241"/>
    </location>
</feature>
<dbReference type="PROSITE" id="PS01227">
    <property type="entry name" value="UPF0012"/>
    <property type="match status" value="1"/>
</dbReference>
<dbReference type="AlphaFoldDB" id="A0A931DFP9"/>
<dbReference type="Proteomes" id="UP000614047">
    <property type="component" value="Unassembled WGS sequence"/>
</dbReference>
<sequence>MTRIACRQLAPRIGDLPFNRELSAAAIRDAAGADVIVLPELVTSGYMFASPAEAAAVAVRPDHPLFAEWAAAAGDAVVIGGFCERGDDGLLYNSAAVVDRGGVRAVYRKTHLWDAEKSVFTPGDRPPPVVRTSAGPIGVLICYDLEFPEMTRLLALGGAHLIAAPVNWPLVERPPGERPPETVIAMAAARVNRTFIACCDRAGTERGQEWTLGTAIISPDGQVLAEAGEGAQATADVDLLLARSKALNSRNDVLADRRPDLYSPLLHRRAPS</sequence>
<dbReference type="GO" id="GO:0033388">
    <property type="term" value="P:putrescine biosynthetic process from arginine"/>
    <property type="evidence" value="ECO:0007669"/>
    <property type="project" value="TreeGrafter"/>
</dbReference>
<dbReference type="RefSeq" id="WP_197009082.1">
    <property type="nucleotide sequence ID" value="NZ_BAABES010000014.1"/>
</dbReference>
<dbReference type="PROSITE" id="PS50263">
    <property type="entry name" value="CN_HYDROLASE"/>
    <property type="match status" value="1"/>
</dbReference>
<dbReference type="Pfam" id="PF00795">
    <property type="entry name" value="CN_hydrolase"/>
    <property type="match status" value="1"/>
</dbReference>
<dbReference type="InterPro" id="IPR003010">
    <property type="entry name" value="C-N_Hydrolase"/>
</dbReference>
<gene>
    <name evidence="4" type="ORF">IW256_000138</name>
</gene>
<dbReference type="PANTHER" id="PTHR43674:SF2">
    <property type="entry name" value="BETA-UREIDOPROPIONASE"/>
    <property type="match status" value="1"/>
</dbReference>
<comment type="similarity">
    <text evidence="1">Belongs to the carbon-nitrogen hydrolase superfamily. NIT1/NIT2 family.</text>
</comment>
<dbReference type="GO" id="GO:0050126">
    <property type="term" value="F:N-carbamoylputrescine amidase activity"/>
    <property type="evidence" value="ECO:0007669"/>
    <property type="project" value="TreeGrafter"/>
</dbReference>
<dbReference type="Gene3D" id="3.60.110.10">
    <property type="entry name" value="Carbon-nitrogen hydrolase"/>
    <property type="match status" value="1"/>
</dbReference>
<protein>
    <submittedName>
        <fullName evidence="4">Amidohydrolase</fullName>
    </submittedName>
</protein>
<dbReference type="EMBL" id="JADOUA010000001">
    <property type="protein sequence ID" value="MBG6086025.1"/>
    <property type="molecule type" value="Genomic_DNA"/>
</dbReference>
<keyword evidence="2" id="KW-0378">Hydrolase</keyword>
<evidence type="ECO:0000256" key="1">
    <source>
        <dbReference type="ARBA" id="ARBA00010613"/>
    </source>
</evidence>
<dbReference type="InterPro" id="IPR001110">
    <property type="entry name" value="UPF0012_CS"/>
</dbReference>
<dbReference type="InterPro" id="IPR036526">
    <property type="entry name" value="C-N_Hydrolase_sf"/>
</dbReference>